<evidence type="ECO:0000313" key="2">
    <source>
        <dbReference type="Proteomes" id="UP000177583"/>
    </source>
</evidence>
<dbReference type="PIRSF" id="PIRSF033563">
    <property type="entry name" value="UCP033563"/>
    <property type="match status" value="1"/>
</dbReference>
<gene>
    <name evidence="1" type="ORF">A2557_12200</name>
</gene>
<comment type="caution">
    <text evidence="1">The sequence shown here is derived from an EMBL/GenBank/DDBJ whole genome shotgun (WGS) entry which is preliminary data.</text>
</comment>
<accession>A0A1F6GR42</accession>
<dbReference type="Pfam" id="PF06245">
    <property type="entry name" value="DUF1015"/>
    <property type="match status" value="1"/>
</dbReference>
<evidence type="ECO:0008006" key="3">
    <source>
        <dbReference type="Google" id="ProtNLM"/>
    </source>
</evidence>
<protein>
    <recommendedName>
        <fullName evidence="3">DUF1015 domain-containing protein</fullName>
    </recommendedName>
</protein>
<reference evidence="1 2" key="1">
    <citation type="journal article" date="2016" name="Nat. Commun.">
        <title>Thousands of microbial genomes shed light on interconnected biogeochemical processes in an aquifer system.</title>
        <authorList>
            <person name="Anantharaman K."/>
            <person name="Brown C.T."/>
            <person name="Hug L.A."/>
            <person name="Sharon I."/>
            <person name="Castelle C.J."/>
            <person name="Probst A.J."/>
            <person name="Thomas B.C."/>
            <person name="Singh A."/>
            <person name="Wilkins M.J."/>
            <person name="Karaoz U."/>
            <person name="Brodie E.L."/>
            <person name="Williams K.H."/>
            <person name="Hubbard S.S."/>
            <person name="Banfield J.F."/>
        </authorList>
    </citation>
    <scope>NUCLEOTIDE SEQUENCE [LARGE SCALE GENOMIC DNA]</scope>
</reference>
<name>A0A1F6GR42_9PROT</name>
<evidence type="ECO:0000313" key="1">
    <source>
        <dbReference type="EMBL" id="OGH00582.1"/>
    </source>
</evidence>
<sequence length="421" mass="46553">MTLIRPFKALRPLPQKAQELTAPPYDVLDSQEARAMAQGRPLSFLHISKPEIDLDPEIDPYDEAVYLQGKENLRRLIDQGILVQDSQPLYYFYEMSLGGHHQMGLVAAASVEKYDQNLIVKHELTREDKELDRIRMIDTLNAQASPVLLAFLSQSKFSELAAKATRGAAQLSVQSDDGVTHRLWPVLDPALAKGISDLFNGPQAPVKKLYIADGHHRSASASKVAAKRKEANPKHTGDEPYNYFLAVLYPADQMKILDYNRVVKDLNGLNQGDFVAQVAQVFSLKAEVGPVRPEAPGEVGMYLKGQWYRLTAPSDKIPADPVAALDVSLLYDWLLQPLLGIGNPRKDKRIDFVGGARGLSELEKRVDSGEMAVAFAMHPTQMEQVIAVAEAGEIMPPKSTWFEPKLVDGLVCHLLEEALGG</sequence>
<proteinExistence type="predicted"/>
<dbReference type="EMBL" id="MFNF01000044">
    <property type="protein sequence ID" value="OGH00582.1"/>
    <property type="molecule type" value="Genomic_DNA"/>
</dbReference>
<dbReference type="InterPro" id="IPR008323">
    <property type="entry name" value="UCP033563"/>
</dbReference>
<dbReference type="PANTHER" id="PTHR36454">
    <property type="entry name" value="LMO2823 PROTEIN"/>
    <property type="match status" value="1"/>
</dbReference>
<dbReference type="PANTHER" id="PTHR36454:SF1">
    <property type="entry name" value="DUF1015 DOMAIN-CONTAINING PROTEIN"/>
    <property type="match status" value="1"/>
</dbReference>
<organism evidence="1 2">
    <name type="scientific">Candidatus Lambdaproteobacteria bacterium RIFOXYD2_FULL_56_26</name>
    <dbReference type="NCBI Taxonomy" id="1817773"/>
    <lineage>
        <taxon>Bacteria</taxon>
        <taxon>Pseudomonadati</taxon>
        <taxon>Pseudomonadota</taxon>
        <taxon>Candidatus Lambdaproteobacteria</taxon>
    </lineage>
</organism>
<dbReference type="Proteomes" id="UP000177583">
    <property type="component" value="Unassembled WGS sequence"/>
</dbReference>
<dbReference type="AlphaFoldDB" id="A0A1F6GR42"/>